<dbReference type="PaxDb" id="2903-EOD37425"/>
<dbReference type="InterPro" id="IPR050194">
    <property type="entry name" value="Glycosyltransferase_grp1"/>
</dbReference>
<protein>
    <recommendedName>
        <fullName evidence="3">Glycosyl transferase family 1 domain-containing protein</fullName>
    </recommendedName>
</protein>
<evidence type="ECO:0008006" key="3">
    <source>
        <dbReference type="Google" id="ProtNLM"/>
    </source>
</evidence>
<name>A0A0D3KNU0_EMIH1</name>
<organism evidence="1 2">
    <name type="scientific">Emiliania huxleyi (strain CCMP1516)</name>
    <dbReference type="NCBI Taxonomy" id="280463"/>
    <lineage>
        <taxon>Eukaryota</taxon>
        <taxon>Haptista</taxon>
        <taxon>Haptophyta</taxon>
        <taxon>Prymnesiophyceae</taxon>
        <taxon>Isochrysidales</taxon>
        <taxon>Noelaerhabdaceae</taxon>
        <taxon>Emiliania</taxon>
    </lineage>
</organism>
<evidence type="ECO:0000313" key="2">
    <source>
        <dbReference type="Proteomes" id="UP000013827"/>
    </source>
</evidence>
<dbReference type="EnsemblProtists" id="EOD37425">
    <property type="protein sequence ID" value="EOD37425"/>
    <property type="gene ID" value="EMIHUDRAFT_225608"/>
</dbReference>
<dbReference type="KEGG" id="ehx:EMIHUDRAFT_225608"/>
<dbReference type="Proteomes" id="UP000013827">
    <property type="component" value="Unassembled WGS sequence"/>
</dbReference>
<dbReference type="GO" id="GO:0016757">
    <property type="term" value="F:glycosyltransferase activity"/>
    <property type="evidence" value="ECO:0007669"/>
    <property type="project" value="TreeGrafter"/>
</dbReference>
<dbReference type="PANTHER" id="PTHR45947">
    <property type="entry name" value="SULFOQUINOVOSYL TRANSFERASE SQD2"/>
    <property type="match status" value="1"/>
</dbReference>
<keyword evidence="2" id="KW-1185">Reference proteome</keyword>
<dbReference type="HOGENOM" id="CLU_009583_20_0_1"/>
<dbReference type="RefSeq" id="XP_005789854.1">
    <property type="nucleotide sequence ID" value="XM_005789797.1"/>
</dbReference>
<dbReference type="STRING" id="2903.R1FEG6"/>
<proteinExistence type="predicted"/>
<dbReference type="AlphaFoldDB" id="A0A0D3KNU0"/>
<reference evidence="2" key="1">
    <citation type="journal article" date="2013" name="Nature">
        <title>Pan genome of the phytoplankton Emiliania underpins its global distribution.</title>
        <authorList>
            <person name="Read B.A."/>
            <person name="Kegel J."/>
            <person name="Klute M.J."/>
            <person name="Kuo A."/>
            <person name="Lefebvre S.C."/>
            <person name="Maumus F."/>
            <person name="Mayer C."/>
            <person name="Miller J."/>
            <person name="Monier A."/>
            <person name="Salamov A."/>
            <person name="Young J."/>
            <person name="Aguilar M."/>
            <person name="Claverie J.M."/>
            <person name="Frickenhaus S."/>
            <person name="Gonzalez K."/>
            <person name="Herman E.K."/>
            <person name="Lin Y.C."/>
            <person name="Napier J."/>
            <person name="Ogata H."/>
            <person name="Sarno A.F."/>
            <person name="Shmutz J."/>
            <person name="Schroeder D."/>
            <person name="de Vargas C."/>
            <person name="Verret F."/>
            <person name="von Dassow P."/>
            <person name="Valentin K."/>
            <person name="Van de Peer Y."/>
            <person name="Wheeler G."/>
            <person name="Dacks J.B."/>
            <person name="Delwiche C.F."/>
            <person name="Dyhrman S.T."/>
            <person name="Glockner G."/>
            <person name="John U."/>
            <person name="Richards T."/>
            <person name="Worden A.Z."/>
            <person name="Zhang X."/>
            <person name="Grigoriev I.V."/>
            <person name="Allen A.E."/>
            <person name="Bidle K."/>
            <person name="Borodovsky M."/>
            <person name="Bowler C."/>
            <person name="Brownlee C."/>
            <person name="Cock J.M."/>
            <person name="Elias M."/>
            <person name="Gladyshev V.N."/>
            <person name="Groth M."/>
            <person name="Guda C."/>
            <person name="Hadaegh A."/>
            <person name="Iglesias-Rodriguez M.D."/>
            <person name="Jenkins J."/>
            <person name="Jones B.M."/>
            <person name="Lawson T."/>
            <person name="Leese F."/>
            <person name="Lindquist E."/>
            <person name="Lobanov A."/>
            <person name="Lomsadze A."/>
            <person name="Malik S.B."/>
            <person name="Marsh M.E."/>
            <person name="Mackinder L."/>
            <person name="Mock T."/>
            <person name="Mueller-Roeber B."/>
            <person name="Pagarete A."/>
            <person name="Parker M."/>
            <person name="Probert I."/>
            <person name="Quesneville H."/>
            <person name="Raines C."/>
            <person name="Rensing S.A."/>
            <person name="Riano-Pachon D.M."/>
            <person name="Richier S."/>
            <person name="Rokitta S."/>
            <person name="Shiraiwa Y."/>
            <person name="Soanes D.M."/>
            <person name="van der Giezen M."/>
            <person name="Wahlund T.M."/>
            <person name="Williams B."/>
            <person name="Wilson W."/>
            <person name="Wolfe G."/>
            <person name="Wurch L.L."/>
        </authorList>
    </citation>
    <scope>NUCLEOTIDE SEQUENCE</scope>
</reference>
<evidence type="ECO:0000313" key="1">
    <source>
        <dbReference type="EnsemblProtists" id="EOD37425"/>
    </source>
</evidence>
<dbReference type="Gene3D" id="3.40.50.2000">
    <property type="entry name" value="Glycogen Phosphorylase B"/>
    <property type="match status" value="3"/>
</dbReference>
<dbReference type="GeneID" id="17282695"/>
<dbReference type="PANTHER" id="PTHR45947:SF3">
    <property type="entry name" value="SULFOQUINOVOSYL TRANSFERASE SQD2"/>
    <property type="match status" value="1"/>
</dbReference>
<dbReference type="SUPFAM" id="SSF53756">
    <property type="entry name" value="UDP-Glycosyltransferase/glycogen phosphorylase"/>
    <property type="match status" value="1"/>
</dbReference>
<reference evidence="1" key="2">
    <citation type="submission" date="2024-10" db="UniProtKB">
        <authorList>
            <consortium name="EnsemblProtists"/>
        </authorList>
    </citation>
    <scope>IDENTIFICATION</scope>
</reference>
<accession>A0A0D3KNU0</accession>
<dbReference type="eggNOG" id="KOG1111">
    <property type="taxonomic scope" value="Eukaryota"/>
</dbReference>
<sequence>MLFVALLHLATPLEPPQVPRLNLYPPRRVALLVEPTPFTHISGYSNRFKEMLRFLVAAGDEVHRLVVRCLRWLAVKLADALLPRLLNCADLTLATSPQLQQQLRALGCRRVEGGRVEVWRKGVDTLTFSPAFNVSNAHARHALTGGQPHRPPLLSLDSPLLLYVGRLGAEKRVELLRPGCLGSLASEGVLQGEDLSRAYAAADVFVSARRVAGRQPRDTIAETRAAHTRKLWAGGLSSLVADGETGLLFTLSCETGLLFTPGDGADLAAKIDDPRLRWEMGRAACAEARQRGARRWSWEAATSVLRNEQYALAESRFRERQRWVEAKLEAWRSPLTRLRKRRPHRTRPSVAAFA</sequence>